<dbReference type="GO" id="GO:0005694">
    <property type="term" value="C:chromosome"/>
    <property type="evidence" value="ECO:0007669"/>
    <property type="project" value="TreeGrafter"/>
</dbReference>
<dbReference type="SMART" id="SM00470">
    <property type="entry name" value="ParB"/>
    <property type="match status" value="1"/>
</dbReference>
<feature type="region of interest" description="Disordered" evidence="1">
    <location>
        <begin position="1"/>
        <end position="20"/>
    </location>
</feature>
<dbReference type="KEGG" id="tin:Tint_2023"/>
<dbReference type="Pfam" id="PF02195">
    <property type="entry name" value="ParB_N"/>
    <property type="match status" value="1"/>
</dbReference>
<protein>
    <submittedName>
        <fullName evidence="3">ParB-like partition protein</fullName>
    </submittedName>
</protein>
<dbReference type="Gene3D" id="3.90.1530.30">
    <property type="match status" value="1"/>
</dbReference>
<accession>D5X2P7</accession>
<dbReference type="Gene3D" id="1.10.10.2830">
    <property type="match status" value="1"/>
</dbReference>
<sequence length="320" mass="34752">MMQATAMTSTTALPLDFGTPGADPQQLRAVPLDAVQTESDFPVRRLDADTLDDLARSLQIVGQLQPIGVRAAGKNWSLIYGERRVRAARLLGWRTLLARVFSPIGAAPVVLRATENMHRQEFSLEDASDTVLRLVSAGMTPPSIAKALARREAWVTSMLSFARNPLARELASLGRLQSISAWESFAALDQAEQGAVLDSSDTITVARCDEARQASRQKEARRQRHLAPATSEVSPSAAHAECEAAQACVAPSAQACASTEQDIDWQEENPPSDNAITIALRPGQKQALQRIMADENRDLDDILQEAVDVYLAHRQGAGHE</sequence>
<dbReference type="eggNOG" id="COG1475">
    <property type="taxonomic scope" value="Bacteria"/>
</dbReference>
<dbReference type="SUPFAM" id="SSF110849">
    <property type="entry name" value="ParB/Sulfiredoxin"/>
    <property type="match status" value="1"/>
</dbReference>
<proteinExistence type="predicted"/>
<dbReference type="InterPro" id="IPR003115">
    <property type="entry name" value="ParB_N"/>
</dbReference>
<organism evidence="3">
    <name type="scientific">Thiomonas intermedia (strain K12)</name>
    <name type="common">Thiobacillus intermedius</name>
    <dbReference type="NCBI Taxonomy" id="75379"/>
    <lineage>
        <taxon>Bacteria</taxon>
        <taxon>Pseudomonadati</taxon>
        <taxon>Pseudomonadota</taxon>
        <taxon>Betaproteobacteria</taxon>
        <taxon>Burkholderiales</taxon>
        <taxon>Thiomonas</taxon>
    </lineage>
</organism>
<evidence type="ECO:0000313" key="3">
    <source>
        <dbReference type="EMBL" id="ADG31380.1"/>
    </source>
</evidence>
<dbReference type="PANTHER" id="PTHR33375:SF1">
    <property type="entry name" value="CHROMOSOME-PARTITIONING PROTEIN PARB-RELATED"/>
    <property type="match status" value="1"/>
</dbReference>
<dbReference type="InterPro" id="IPR050336">
    <property type="entry name" value="Chromosome_partition/occlusion"/>
</dbReference>
<dbReference type="GO" id="GO:0007059">
    <property type="term" value="P:chromosome segregation"/>
    <property type="evidence" value="ECO:0007669"/>
    <property type="project" value="TreeGrafter"/>
</dbReference>
<dbReference type="SUPFAM" id="SSF109709">
    <property type="entry name" value="KorB DNA-binding domain-like"/>
    <property type="match status" value="1"/>
</dbReference>
<dbReference type="PANTHER" id="PTHR33375">
    <property type="entry name" value="CHROMOSOME-PARTITIONING PROTEIN PARB-RELATED"/>
    <property type="match status" value="1"/>
</dbReference>
<dbReference type="STRING" id="75379.Tint_2023"/>
<feature type="region of interest" description="Disordered" evidence="1">
    <location>
        <begin position="214"/>
        <end position="237"/>
    </location>
</feature>
<feature type="domain" description="ParB-like N-terminal" evidence="2">
    <location>
        <begin position="28"/>
        <end position="117"/>
    </location>
</feature>
<evidence type="ECO:0000256" key="1">
    <source>
        <dbReference type="SAM" id="MobiDB-lite"/>
    </source>
</evidence>
<dbReference type="HOGENOM" id="CLU_069142_0_0_4"/>
<dbReference type="AlphaFoldDB" id="D5X2P7"/>
<dbReference type="EMBL" id="CP002021">
    <property type="protein sequence ID" value="ADG31380.1"/>
    <property type="molecule type" value="Genomic_DNA"/>
</dbReference>
<gene>
    <name evidence="3" type="ordered locus">Tint_2023</name>
</gene>
<dbReference type="InterPro" id="IPR036086">
    <property type="entry name" value="ParB/Sulfiredoxin_sf"/>
</dbReference>
<name>D5X2P7_THIK1</name>
<reference evidence="3" key="1">
    <citation type="submission" date="2010-04" db="EMBL/GenBank/DDBJ databases">
        <title>Complete sequence of Thiomonas intermedia K12.</title>
        <authorList>
            <consortium name="US DOE Joint Genome Institute"/>
            <person name="Lucas S."/>
            <person name="Copeland A."/>
            <person name="Lapidus A."/>
            <person name="Cheng J.-F."/>
            <person name="Bruce D."/>
            <person name="Goodwin L."/>
            <person name="Pitluck S."/>
            <person name="Davenport K."/>
            <person name="Detter J.C."/>
            <person name="Han C."/>
            <person name="Tapia R."/>
            <person name="Land M."/>
            <person name="Hauser L."/>
            <person name="Kyrpides N."/>
            <person name="Ovchinnikova G."/>
            <person name="Kerfeld C.A."/>
            <person name="Cannon G.C."/>
            <person name="Heinhorst S."/>
            <person name="Woyke T."/>
        </authorList>
    </citation>
    <scope>NUCLEOTIDE SEQUENCE [LARGE SCALE GENOMIC DNA]</scope>
    <source>
        <strain evidence="3">K12</strain>
    </source>
</reference>
<evidence type="ECO:0000259" key="2">
    <source>
        <dbReference type="SMART" id="SM00470"/>
    </source>
</evidence>
<dbReference type="BioCyc" id="TINT75379:TINT_RS10110-MONOMER"/>
<feature type="compositionally biased region" description="Low complexity" evidence="1">
    <location>
        <begin position="1"/>
        <end position="12"/>
    </location>
</feature>